<feature type="compositionally biased region" description="Low complexity" evidence="1">
    <location>
        <begin position="738"/>
        <end position="755"/>
    </location>
</feature>
<organism evidence="3 4">
    <name type="scientific">Amanita thiersii Skay4041</name>
    <dbReference type="NCBI Taxonomy" id="703135"/>
    <lineage>
        <taxon>Eukaryota</taxon>
        <taxon>Fungi</taxon>
        <taxon>Dikarya</taxon>
        <taxon>Basidiomycota</taxon>
        <taxon>Agaricomycotina</taxon>
        <taxon>Agaricomycetes</taxon>
        <taxon>Agaricomycetidae</taxon>
        <taxon>Agaricales</taxon>
        <taxon>Pluteineae</taxon>
        <taxon>Amanitaceae</taxon>
        <taxon>Amanita</taxon>
    </lineage>
</organism>
<feature type="region of interest" description="Disordered" evidence="1">
    <location>
        <begin position="500"/>
        <end position="571"/>
    </location>
</feature>
<dbReference type="SMART" id="SM00256">
    <property type="entry name" value="FBOX"/>
    <property type="match status" value="1"/>
</dbReference>
<dbReference type="AlphaFoldDB" id="A0A2A9NHI0"/>
<feature type="domain" description="F-box" evidence="2">
    <location>
        <begin position="27"/>
        <end position="73"/>
    </location>
</feature>
<evidence type="ECO:0000313" key="3">
    <source>
        <dbReference type="EMBL" id="PFH50445.1"/>
    </source>
</evidence>
<dbReference type="InterPro" id="IPR036047">
    <property type="entry name" value="F-box-like_dom_sf"/>
</dbReference>
<feature type="compositionally biased region" description="Acidic residues" evidence="1">
    <location>
        <begin position="548"/>
        <end position="558"/>
    </location>
</feature>
<dbReference type="InterPro" id="IPR001810">
    <property type="entry name" value="F-box_dom"/>
</dbReference>
<feature type="region of interest" description="Disordered" evidence="1">
    <location>
        <begin position="842"/>
        <end position="863"/>
    </location>
</feature>
<feature type="region of interest" description="Disordered" evidence="1">
    <location>
        <begin position="704"/>
        <end position="786"/>
    </location>
</feature>
<dbReference type="OrthoDB" id="3202382at2759"/>
<evidence type="ECO:0000256" key="1">
    <source>
        <dbReference type="SAM" id="MobiDB-lite"/>
    </source>
</evidence>
<dbReference type="Proteomes" id="UP000242287">
    <property type="component" value="Unassembled WGS sequence"/>
</dbReference>
<accession>A0A2A9NHI0</accession>
<dbReference type="EMBL" id="KZ302003">
    <property type="protein sequence ID" value="PFH50445.1"/>
    <property type="molecule type" value="Genomic_DNA"/>
</dbReference>
<feature type="compositionally biased region" description="Basic residues" evidence="1">
    <location>
        <begin position="666"/>
        <end position="683"/>
    </location>
</feature>
<dbReference type="Pfam" id="PF12937">
    <property type="entry name" value="F-box-like"/>
    <property type="match status" value="1"/>
</dbReference>
<feature type="compositionally biased region" description="Acidic residues" evidence="1">
    <location>
        <begin position="756"/>
        <end position="768"/>
    </location>
</feature>
<feature type="region of interest" description="Disordered" evidence="1">
    <location>
        <begin position="666"/>
        <end position="686"/>
    </location>
</feature>
<protein>
    <recommendedName>
        <fullName evidence="2">F-box domain-containing protein</fullName>
    </recommendedName>
</protein>
<evidence type="ECO:0000313" key="4">
    <source>
        <dbReference type="Proteomes" id="UP000242287"/>
    </source>
</evidence>
<dbReference type="PROSITE" id="PS50181">
    <property type="entry name" value="FBOX"/>
    <property type="match status" value="1"/>
</dbReference>
<keyword evidence="4" id="KW-1185">Reference proteome</keyword>
<evidence type="ECO:0000259" key="2">
    <source>
        <dbReference type="PROSITE" id="PS50181"/>
    </source>
</evidence>
<name>A0A2A9NHI0_9AGAR</name>
<feature type="compositionally biased region" description="Acidic residues" evidence="1">
    <location>
        <begin position="776"/>
        <end position="786"/>
    </location>
</feature>
<reference evidence="3 4" key="1">
    <citation type="submission" date="2014-02" db="EMBL/GenBank/DDBJ databases">
        <title>Transposable element dynamics among asymbiotic and ectomycorrhizal Amanita fungi.</title>
        <authorList>
            <consortium name="DOE Joint Genome Institute"/>
            <person name="Hess J."/>
            <person name="Skrede I."/>
            <person name="Wolfe B."/>
            <person name="LaButti K."/>
            <person name="Ohm R.A."/>
            <person name="Grigoriev I.V."/>
            <person name="Pringle A."/>
        </authorList>
    </citation>
    <scope>NUCLEOTIDE SEQUENCE [LARGE SCALE GENOMIC DNA]</scope>
    <source>
        <strain evidence="3 4">SKay4041</strain>
    </source>
</reference>
<feature type="compositionally biased region" description="Polar residues" evidence="1">
    <location>
        <begin position="728"/>
        <end position="737"/>
    </location>
</feature>
<dbReference type="Gene3D" id="1.20.1280.50">
    <property type="match status" value="1"/>
</dbReference>
<sequence>MLSWTTSYQLLPQASLLEIDSTPADQSMGLNNLPYDLLLNIASYLDLHDIHTLHLTCKSLHDFASTRPVYRKLAHDLLRRCRPLPLKGFQRLSDLSTDQLIRAVNKASRLEIAWKRRTPQPIQAHDACCDIFDDDDRPESSLTRSTTSNHVNGGRDWYKVVSSPPNEEVDWLSPITSKYTLCATKSGKVVCWDVKTDSCLAEWSPEERWELWKCRVEFDQRTVFFTMARVISGSYDDNRITEFVLMRLDFPEVSVGSASASHPPTFSPISSFNTAGMVMNVFLLDPSNRLLSAFVWISSSNSIGLYVLLDWSKQEYVFIDTGIEGIMSSNWSCILFERNIVIHCEESDAAYQYFYPIPLLRRYNRKVLRNNSNPLLAARVSPARTISKTFKFPKLLSPPILPGHHHHHPPHNNPFTTTVLANGGGMLVPLPPNLVETLNTLLVEGGAVNLGQVLTQGQLDQIFAQAHVVALLHGGQNPGQLPPVPPLQQLQQLVPLQVLQQAPPPPANGGLGLLPSEQGEPPPPTTGSGNDDDIDAGPVSQAHTNGVDSEDPEDEDNNNDAHVGQNGAGEQVAADDVAAAAAGVGGGNQLNPFPVPMWFPESAHFVRQWWPTLPGVPRVSCTVVLLAMHDQQTHRTRFVLAQHYFRVPLDWRSWRETQETIVCTGKHKGKGKGKQRQRKQRHGSRLERVNGVKKIVEGVNGRTHVNGYMNDVASGGGGDGFYNDVDEGTSSSSPYRTPQSDPDQSSPVSVYSNNNDDNDASSEDEDECVCGWSGDQYDDALDSEDGDGDNSMKLWYVSTPFEVVCVLDGDEDDDDGQPVERPRPLVAVDFGHAVWIEYVDDAEGEGESENPENAGGQGVGGSAGASAGIAAGSAGANADIDALFDTEGMDADEEDENLAYVPTVGGFHHPAEAWSRHPEPKRLRFVTFPEYGSGGTLSEGVVHTLEVPDELDLHTVETINIDQSQGAVILSVRDGKIFILCYE</sequence>
<gene>
    <name evidence="3" type="ORF">AMATHDRAFT_60985</name>
</gene>
<dbReference type="SUPFAM" id="SSF81383">
    <property type="entry name" value="F-box domain"/>
    <property type="match status" value="1"/>
</dbReference>
<proteinExistence type="predicted"/>